<keyword evidence="2" id="KW-0812">Transmembrane</keyword>
<name>A0AAF3FFK2_9BILA</name>
<accession>A0AAF3FFK2</accession>
<dbReference type="AlphaFoldDB" id="A0AAF3FFK2"/>
<keyword evidence="2" id="KW-1133">Transmembrane helix</keyword>
<evidence type="ECO:0000313" key="3">
    <source>
        <dbReference type="Proteomes" id="UP000887575"/>
    </source>
</evidence>
<proteinExistence type="predicted"/>
<keyword evidence="2" id="KW-0472">Membrane</keyword>
<keyword evidence="3" id="KW-1185">Reference proteome</keyword>
<reference evidence="4" key="1">
    <citation type="submission" date="2024-02" db="UniProtKB">
        <authorList>
            <consortium name="WormBaseParasite"/>
        </authorList>
    </citation>
    <scope>IDENTIFICATION</scope>
</reference>
<feature type="transmembrane region" description="Helical" evidence="2">
    <location>
        <begin position="9"/>
        <end position="27"/>
    </location>
</feature>
<evidence type="ECO:0000256" key="2">
    <source>
        <dbReference type="SAM" id="Phobius"/>
    </source>
</evidence>
<dbReference type="WBParaSite" id="MBELARI_LOCUS5644">
    <property type="protein sequence ID" value="MBELARI_LOCUS5644"/>
    <property type="gene ID" value="MBELARI_LOCUS5644"/>
</dbReference>
<protein>
    <submittedName>
        <fullName evidence="4">Uncharacterized protein</fullName>
    </submittedName>
</protein>
<dbReference type="Proteomes" id="UP000887575">
    <property type="component" value="Unassembled WGS sequence"/>
</dbReference>
<feature type="region of interest" description="Disordered" evidence="1">
    <location>
        <begin position="35"/>
        <end position="81"/>
    </location>
</feature>
<organism evidence="3 4">
    <name type="scientific">Mesorhabditis belari</name>
    <dbReference type="NCBI Taxonomy" id="2138241"/>
    <lineage>
        <taxon>Eukaryota</taxon>
        <taxon>Metazoa</taxon>
        <taxon>Ecdysozoa</taxon>
        <taxon>Nematoda</taxon>
        <taxon>Chromadorea</taxon>
        <taxon>Rhabditida</taxon>
        <taxon>Rhabditina</taxon>
        <taxon>Rhabditomorpha</taxon>
        <taxon>Rhabditoidea</taxon>
        <taxon>Rhabditidae</taxon>
        <taxon>Mesorhabditinae</taxon>
        <taxon>Mesorhabditis</taxon>
    </lineage>
</organism>
<evidence type="ECO:0000256" key="1">
    <source>
        <dbReference type="SAM" id="MobiDB-lite"/>
    </source>
</evidence>
<evidence type="ECO:0000313" key="4">
    <source>
        <dbReference type="WBParaSite" id="MBELARI_LOCUS5644"/>
    </source>
</evidence>
<sequence>MIEYGLGSFVLNSLGTIVLCIAIRITSPTVKEMLQEMENEENQQQDLQNSDHDDNQDAEPGSSQQPNQEKNRHHSSNGKEDEESPILIILVGICTSIYFLDTMGRHSLPKGQIHAGCIYSDFWEWFYVILVMYNDSLEFIESLLCHCFILSVAIKCFRHFYCKGNTTG</sequence>